<sequence>HSHGLKWMFMYKQGRKVKFRVWSMIMHTAGSNSNYLRTRRLLRYFDEIFRQSHLPR</sequence>
<proteinExistence type="predicted"/>
<accession>A0A0C9WSB6</accession>
<feature type="non-terminal residue" evidence="1">
    <location>
        <position position="1"/>
    </location>
</feature>
<reference evidence="1 2" key="1">
    <citation type="submission" date="2014-04" db="EMBL/GenBank/DDBJ databases">
        <authorList>
            <consortium name="DOE Joint Genome Institute"/>
            <person name="Kuo A."/>
            <person name="Kohler A."/>
            <person name="Nagy L.G."/>
            <person name="Floudas D."/>
            <person name="Copeland A."/>
            <person name="Barry K.W."/>
            <person name="Cichocki N."/>
            <person name="Veneault-Fourrey C."/>
            <person name="LaButti K."/>
            <person name="Lindquist E.A."/>
            <person name="Lipzen A."/>
            <person name="Lundell T."/>
            <person name="Morin E."/>
            <person name="Murat C."/>
            <person name="Sun H."/>
            <person name="Tunlid A."/>
            <person name="Henrissat B."/>
            <person name="Grigoriev I.V."/>
            <person name="Hibbett D.S."/>
            <person name="Martin F."/>
            <person name="Nordberg H.P."/>
            <person name="Cantor M.N."/>
            <person name="Hua S.X."/>
        </authorList>
    </citation>
    <scope>NUCLEOTIDE SEQUENCE [LARGE SCALE GENOMIC DNA]</scope>
    <source>
        <strain evidence="1 2">LaAM-08-1</strain>
    </source>
</reference>
<evidence type="ECO:0000313" key="1">
    <source>
        <dbReference type="EMBL" id="KIJ94505.1"/>
    </source>
</evidence>
<evidence type="ECO:0000313" key="2">
    <source>
        <dbReference type="Proteomes" id="UP000054477"/>
    </source>
</evidence>
<keyword evidence="2" id="KW-1185">Reference proteome</keyword>
<organism evidence="1 2">
    <name type="scientific">Laccaria amethystina LaAM-08-1</name>
    <dbReference type="NCBI Taxonomy" id="1095629"/>
    <lineage>
        <taxon>Eukaryota</taxon>
        <taxon>Fungi</taxon>
        <taxon>Dikarya</taxon>
        <taxon>Basidiomycota</taxon>
        <taxon>Agaricomycotina</taxon>
        <taxon>Agaricomycetes</taxon>
        <taxon>Agaricomycetidae</taxon>
        <taxon>Agaricales</taxon>
        <taxon>Agaricineae</taxon>
        <taxon>Hydnangiaceae</taxon>
        <taxon>Laccaria</taxon>
    </lineage>
</organism>
<dbReference type="Proteomes" id="UP000054477">
    <property type="component" value="Unassembled WGS sequence"/>
</dbReference>
<dbReference type="EMBL" id="KN838789">
    <property type="protein sequence ID" value="KIJ94505.1"/>
    <property type="molecule type" value="Genomic_DNA"/>
</dbReference>
<protein>
    <submittedName>
        <fullName evidence="1">Uncharacterized protein</fullName>
    </submittedName>
</protein>
<dbReference type="HOGENOM" id="CLU_3019892_0_0_1"/>
<dbReference type="AlphaFoldDB" id="A0A0C9WSB6"/>
<gene>
    <name evidence="1" type="ORF">K443DRAFT_110285</name>
</gene>
<name>A0A0C9WSB6_9AGAR</name>
<reference evidence="2" key="2">
    <citation type="submission" date="2015-01" db="EMBL/GenBank/DDBJ databases">
        <title>Evolutionary Origins and Diversification of the Mycorrhizal Mutualists.</title>
        <authorList>
            <consortium name="DOE Joint Genome Institute"/>
            <consortium name="Mycorrhizal Genomics Consortium"/>
            <person name="Kohler A."/>
            <person name="Kuo A."/>
            <person name="Nagy L.G."/>
            <person name="Floudas D."/>
            <person name="Copeland A."/>
            <person name="Barry K.W."/>
            <person name="Cichocki N."/>
            <person name="Veneault-Fourrey C."/>
            <person name="LaButti K."/>
            <person name="Lindquist E.A."/>
            <person name="Lipzen A."/>
            <person name="Lundell T."/>
            <person name="Morin E."/>
            <person name="Murat C."/>
            <person name="Riley R."/>
            <person name="Ohm R."/>
            <person name="Sun H."/>
            <person name="Tunlid A."/>
            <person name="Henrissat B."/>
            <person name="Grigoriev I.V."/>
            <person name="Hibbett D.S."/>
            <person name="Martin F."/>
        </authorList>
    </citation>
    <scope>NUCLEOTIDE SEQUENCE [LARGE SCALE GENOMIC DNA]</scope>
    <source>
        <strain evidence="2">LaAM-08-1</strain>
    </source>
</reference>